<evidence type="ECO:0000313" key="1">
    <source>
        <dbReference type="EMBL" id="CAE0234893.1"/>
    </source>
</evidence>
<protein>
    <submittedName>
        <fullName evidence="1">Uncharacterized protein</fullName>
    </submittedName>
</protein>
<dbReference type="EMBL" id="HBIA01013252">
    <property type="protein sequence ID" value="CAE0234893.1"/>
    <property type="molecule type" value="Transcribed_RNA"/>
</dbReference>
<sequence>MNCFGIKAAMSLASCGSGSDSLGVSGEEGALPNVVEVAVELDDSFEAEAGSSVGGGSVLEGVDVVLNGVDGDAEVLGSLGEHLGVVDSLGSAGDLLSPHEEVVRVGVVGVGGVQHRVEGAHGRGVAVEHVEVGVVLLPHQLAQGLLSLGGEVVEGLLVDAGVLQHLHSLLEVDLEHGGLALEVLEGVLLLDDVQLLLVPGLQALEDVDEQVGEHVEHLEVVLLDRHLHIEARELAQMPVRVGVLGPEHGSDLEDAVEVGAESHLLVELGALGEAGLLAEVLELENVGPALGGPSDHLGGVDLDEVVLDHELSVELADAGLDLEDGLVRGHSQVDDAVVEPDVLLDDDLLLLRAVLGFLLGLLAALLGCLVGDKPARILELEGEDGRRLVDHPELLHLDLDLLAAGLDGHLGHDDLALDLDDRLAGHLAGILHHALADRVVLSQDALDGRELLPHDDEAELALGPRVLKPAPHDDLLALEGLVDVHNLGELLGEPDLGVALGPDQLAVAEEMRRGVVLVLDIALVLVLDLVLSGGESLSLLGLPVVLLLLLLLDGEVTQLDLLLGEDVPVGLLGLEVVLVAHGHGVRPEAAVEVNLGLLAQTPVDPHGHSKNFSEGRDGSWQASGGVEDLLGGGESEALAADDFLELLRRESLRGTEDGQVEGRSLQGQLLACIFEEHGLGSCLEGHVPDLGGLLA</sequence>
<name>A0A7S3CR00_9SPIT</name>
<organism evidence="1">
    <name type="scientific">Strombidium rassoulzadegani</name>
    <dbReference type="NCBI Taxonomy" id="1082188"/>
    <lineage>
        <taxon>Eukaryota</taxon>
        <taxon>Sar</taxon>
        <taxon>Alveolata</taxon>
        <taxon>Ciliophora</taxon>
        <taxon>Intramacronucleata</taxon>
        <taxon>Spirotrichea</taxon>
        <taxon>Oligotrichia</taxon>
        <taxon>Strombidiidae</taxon>
        <taxon>Strombidium</taxon>
    </lineage>
</organism>
<reference evidence="1" key="1">
    <citation type="submission" date="2021-01" db="EMBL/GenBank/DDBJ databases">
        <authorList>
            <person name="Corre E."/>
            <person name="Pelletier E."/>
            <person name="Niang G."/>
            <person name="Scheremetjew M."/>
            <person name="Finn R."/>
            <person name="Kale V."/>
            <person name="Holt S."/>
            <person name="Cochrane G."/>
            <person name="Meng A."/>
            <person name="Brown T."/>
            <person name="Cohen L."/>
        </authorList>
    </citation>
    <scope>NUCLEOTIDE SEQUENCE</scope>
    <source>
        <strain evidence="1">Ras09</strain>
    </source>
</reference>
<dbReference type="AlphaFoldDB" id="A0A7S3CR00"/>
<accession>A0A7S3CR00</accession>
<proteinExistence type="predicted"/>
<gene>
    <name evidence="1" type="ORF">SRAS04492_LOCUS6700</name>
</gene>